<protein>
    <submittedName>
        <fullName evidence="1">Uncharacterized protein</fullName>
    </submittedName>
</protein>
<organism evidence="1">
    <name type="scientific">Hyperionvirus sp</name>
    <dbReference type="NCBI Taxonomy" id="2487770"/>
    <lineage>
        <taxon>Viruses</taxon>
        <taxon>Varidnaviria</taxon>
        <taxon>Bamfordvirae</taxon>
        <taxon>Nucleocytoviricota</taxon>
        <taxon>Megaviricetes</taxon>
        <taxon>Imitervirales</taxon>
        <taxon>Mimiviridae</taxon>
        <taxon>Klosneuvirinae</taxon>
    </lineage>
</organism>
<gene>
    <name evidence="1" type="ORF">Hyperionvirus17_4</name>
</gene>
<name>A0A3G5ABX1_9VIRU</name>
<accession>A0A3G5ABX1</accession>
<proteinExistence type="predicted"/>
<evidence type="ECO:0000313" key="1">
    <source>
        <dbReference type="EMBL" id="AYV84084.1"/>
    </source>
</evidence>
<reference evidence="1" key="1">
    <citation type="submission" date="2018-10" db="EMBL/GenBank/DDBJ databases">
        <title>Hidden diversity of soil giant viruses.</title>
        <authorList>
            <person name="Schulz F."/>
            <person name="Alteio L."/>
            <person name="Goudeau D."/>
            <person name="Ryan E.M."/>
            <person name="Malmstrom R.R."/>
            <person name="Blanchard J."/>
            <person name="Woyke T."/>
        </authorList>
    </citation>
    <scope>NUCLEOTIDE SEQUENCE</scope>
    <source>
        <strain evidence="1">HYV1</strain>
    </source>
</reference>
<dbReference type="EMBL" id="MK072399">
    <property type="protein sequence ID" value="AYV84084.1"/>
    <property type="molecule type" value="Genomic_DNA"/>
</dbReference>
<sequence>MNDLHSSSVWEVVVHCSRVPSANSERMKVYRLKCLVP</sequence>